<evidence type="ECO:0000259" key="3">
    <source>
        <dbReference type="PROSITE" id="PS50937"/>
    </source>
</evidence>
<dbReference type="PROSITE" id="PS50937">
    <property type="entry name" value="HTH_MERR_2"/>
    <property type="match status" value="1"/>
</dbReference>
<accession>A0ABY2J1F4</accession>
<evidence type="ECO:0000313" key="5">
    <source>
        <dbReference type="Proteomes" id="UP000297853"/>
    </source>
</evidence>
<evidence type="ECO:0000256" key="1">
    <source>
        <dbReference type="ARBA" id="ARBA00023125"/>
    </source>
</evidence>
<dbReference type="PANTHER" id="PTHR30204:SF97">
    <property type="entry name" value="MERR FAMILY REGULATORY PROTEIN"/>
    <property type="match status" value="1"/>
</dbReference>
<feature type="region of interest" description="Disordered" evidence="2">
    <location>
        <begin position="263"/>
        <end position="295"/>
    </location>
</feature>
<dbReference type="InterPro" id="IPR000551">
    <property type="entry name" value="MerR-type_HTH_dom"/>
</dbReference>
<dbReference type="Gene3D" id="1.10.1660.10">
    <property type="match status" value="1"/>
</dbReference>
<comment type="caution">
    <text evidence="4">The sequence shown here is derived from an EMBL/GenBank/DDBJ whole genome shotgun (WGS) entry which is preliminary data.</text>
</comment>
<dbReference type="SUPFAM" id="SSF46955">
    <property type="entry name" value="Putative DNA-binding domain"/>
    <property type="match status" value="1"/>
</dbReference>
<evidence type="ECO:0000313" key="4">
    <source>
        <dbReference type="EMBL" id="TFC97711.1"/>
    </source>
</evidence>
<keyword evidence="5" id="KW-1185">Reference proteome</keyword>
<organism evidence="4 5">
    <name type="scientific">Cryobacterium sinapicolor</name>
    <dbReference type="NCBI Taxonomy" id="1259236"/>
    <lineage>
        <taxon>Bacteria</taxon>
        <taxon>Bacillati</taxon>
        <taxon>Actinomycetota</taxon>
        <taxon>Actinomycetes</taxon>
        <taxon>Micrococcales</taxon>
        <taxon>Microbacteriaceae</taxon>
        <taxon>Cryobacterium</taxon>
    </lineage>
</organism>
<dbReference type="Pfam" id="PF13411">
    <property type="entry name" value="MerR_1"/>
    <property type="match status" value="1"/>
</dbReference>
<feature type="region of interest" description="Disordered" evidence="2">
    <location>
        <begin position="1"/>
        <end position="40"/>
    </location>
</feature>
<sequence length="295" mass="32375">MLGTHPPRNARSGQRNPLSTKAVVSASTTPAASPRSSLIGMRRSARSHGWVAEELPTKCARVEWTGWDGGLAPARHVGHIGLTRSFVTCRTGESAQILRLHRAAERTCSSPEFRRSQREHAGAALLEPEPMSNKEPPMRTIGELASAFGMQPSALRYYERLGLLHSSRRSDGGRVYDSAGERRLAFIRLGQQAGLSLEEIESMLVGSESGPWRPSAQRRLVSIKEQLLSLEEAQDVLERALSCPDEHPLEMCKHAQRKVDAVLSHLPPPARTPRQMPSHPEAASKDRSQTARGPA</sequence>
<proteinExistence type="predicted"/>
<dbReference type="InterPro" id="IPR009061">
    <property type="entry name" value="DNA-bd_dom_put_sf"/>
</dbReference>
<gene>
    <name evidence="4" type="ORF">E3T28_11855</name>
</gene>
<keyword evidence="1" id="KW-0238">DNA-binding</keyword>
<feature type="compositionally biased region" description="Low complexity" evidence="2">
    <location>
        <begin position="19"/>
        <end position="37"/>
    </location>
</feature>
<evidence type="ECO:0000256" key="2">
    <source>
        <dbReference type="SAM" id="MobiDB-lite"/>
    </source>
</evidence>
<feature type="domain" description="HTH merR-type" evidence="3">
    <location>
        <begin position="138"/>
        <end position="206"/>
    </location>
</feature>
<dbReference type="EMBL" id="SOGQ01000059">
    <property type="protein sequence ID" value="TFC97711.1"/>
    <property type="molecule type" value="Genomic_DNA"/>
</dbReference>
<dbReference type="SMART" id="SM00422">
    <property type="entry name" value="HTH_MERR"/>
    <property type="match status" value="1"/>
</dbReference>
<dbReference type="Proteomes" id="UP000297853">
    <property type="component" value="Unassembled WGS sequence"/>
</dbReference>
<dbReference type="PRINTS" id="PR00040">
    <property type="entry name" value="HTHMERR"/>
</dbReference>
<dbReference type="PANTHER" id="PTHR30204">
    <property type="entry name" value="REDOX-CYCLING DRUG-SENSING TRANSCRIPTIONAL ACTIVATOR SOXR"/>
    <property type="match status" value="1"/>
</dbReference>
<dbReference type="InterPro" id="IPR047057">
    <property type="entry name" value="MerR_fam"/>
</dbReference>
<protein>
    <submittedName>
        <fullName evidence="4">MerR family transcriptional regulator</fullName>
    </submittedName>
</protein>
<name>A0ABY2J1F4_9MICO</name>
<reference evidence="4 5" key="1">
    <citation type="submission" date="2019-03" db="EMBL/GenBank/DDBJ databases">
        <title>Genomics of glacier-inhabiting Cryobacterium strains.</title>
        <authorList>
            <person name="Liu Q."/>
            <person name="Xin Y.-H."/>
        </authorList>
    </citation>
    <scope>NUCLEOTIDE SEQUENCE [LARGE SCALE GENOMIC DNA]</scope>
    <source>
        <strain evidence="4 5">TMT1-23-1</strain>
    </source>
</reference>